<feature type="compositionally biased region" description="Basic and acidic residues" evidence="1">
    <location>
        <begin position="127"/>
        <end position="138"/>
    </location>
</feature>
<sequence length="932" mass="98181">MIRARRTWAAAAAALTLLGVAPAAAHAAPRPPGTTSVPATPAGNADLPRGWQVTGTGDDRALQWRSPRNVPHGDARVEFHADGRLLGVPEPDDDGRTFRLPLRDTGPAALDGLEDLQVLAAGRRLDEEPGASARERRPSQAPPAKLPPQLPAGTVDPGTPGRFATTTGEYTLDPVRLPGLTAPVEMRGVVVAPKGATGKRPLALFLHGRHATCYVPGQGEEAVTIDWPCADDARPIPSHRGYLQDQKLLASQGYVTVSISANGINGQDGDLEDGGAQARSSLVRSHLDRWAGWATRPATAPTAVRGGPKADLSRVLLVGHSRGGEGVDRAAMDSLYPPPADQDGAPGRPRWNIRGTVLVGPTAFGQNPVPDVPSLTILPGCDGDVSDLQGQLYVDGTRGVSRGRALHSAVHITGANHNYFNSEWTPGQAEAPASDDFWDDPEGRDPVCSVGSPTRLTAEQQHRAGATYIAAAARLFVAGDDRVRELIDGTGRRAPSADPARVLTHAVGAGRGAGLLPDGGVEVTGGRLCSAVDPDPAAACLGENARGASPHFAYWQPEREVGRGAVALDWTAPGAPARIRPQAPVSLEGAQSLALRVIVPPGSTGTRLDVSVTDADGKRATLGGIRADGLPGSDRTASYWAQELRVPLTAAARTGIDLRRIASLELTPRSRSGQAWLMDAYAWQPGTPRVRPAPLARVDVGRTTVQEGDDGERTYRVPVRVSGKNGGTVRTYVTDPVTGVTEHRLVNVRPGGSGIDVTVKVTGNTRYSWDTSHDLLVKAVRGSVVGSYAGGVTVQNDDPMPEVAVSPVADEVTEGQPLRWRVTLSEPADVHVGSLLLPVPDDTRPELSTKDVDPDWLLENAWEVPDGEVPLSRLEYLSLWALVPPGETDTEVTVPTVRDEVAEPAEHIGWQPTDDAGEPQGPVLNGTVLDAS</sequence>
<feature type="region of interest" description="Disordered" evidence="1">
    <location>
        <begin position="25"/>
        <end position="50"/>
    </location>
</feature>
<dbReference type="Proteomes" id="UP001231701">
    <property type="component" value="Chromosome"/>
</dbReference>
<dbReference type="Gene3D" id="3.40.50.1820">
    <property type="entry name" value="alpha/beta hydrolase"/>
    <property type="match status" value="1"/>
</dbReference>
<feature type="region of interest" description="Disordered" evidence="1">
    <location>
        <begin position="909"/>
        <end position="932"/>
    </location>
</feature>
<dbReference type="AlphaFoldDB" id="A0AAX3ZDX8"/>
<feature type="signal peptide" evidence="2">
    <location>
        <begin position="1"/>
        <end position="27"/>
    </location>
</feature>
<dbReference type="RefSeq" id="WP_306691608.1">
    <property type="nucleotide sequence ID" value="NZ_CP121271.1"/>
</dbReference>
<protein>
    <recommendedName>
        <fullName evidence="5">Secreted protein</fullName>
    </recommendedName>
</protein>
<evidence type="ECO:0000313" key="3">
    <source>
        <dbReference type="EMBL" id="WMC84853.1"/>
    </source>
</evidence>
<keyword evidence="2" id="KW-0732">Signal</keyword>
<evidence type="ECO:0000256" key="1">
    <source>
        <dbReference type="SAM" id="MobiDB-lite"/>
    </source>
</evidence>
<evidence type="ECO:0000313" key="4">
    <source>
        <dbReference type="Proteomes" id="UP001231701"/>
    </source>
</evidence>
<feature type="region of interest" description="Disordered" evidence="1">
    <location>
        <begin position="127"/>
        <end position="161"/>
    </location>
</feature>
<dbReference type="EMBL" id="CP121271">
    <property type="protein sequence ID" value="WMC84853.1"/>
    <property type="molecule type" value="Genomic_DNA"/>
</dbReference>
<proteinExistence type="predicted"/>
<evidence type="ECO:0000256" key="2">
    <source>
        <dbReference type="SAM" id="SignalP"/>
    </source>
</evidence>
<dbReference type="InterPro" id="IPR029058">
    <property type="entry name" value="AB_hydrolase_fold"/>
</dbReference>
<dbReference type="GeneID" id="90941248"/>
<gene>
    <name evidence="3" type="ORF">P7W03_04450</name>
</gene>
<accession>A0AAX3ZDX8</accession>
<organism evidence="3 4">
    <name type="scientific">Streptomyces rochei</name>
    <name type="common">Streptomyces parvullus</name>
    <dbReference type="NCBI Taxonomy" id="1928"/>
    <lineage>
        <taxon>Bacteria</taxon>
        <taxon>Bacillati</taxon>
        <taxon>Actinomycetota</taxon>
        <taxon>Actinomycetes</taxon>
        <taxon>Kitasatosporales</taxon>
        <taxon>Streptomycetaceae</taxon>
        <taxon>Streptomyces</taxon>
        <taxon>Streptomyces rochei group</taxon>
    </lineage>
</organism>
<reference evidence="3" key="1">
    <citation type="submission" date="2023-03" db="EMBL/GenBank/DDBJ databases">
        <title>Borrelidin-producing and root-colonizing Streptomyces rochei is a potent biopesticide for soil-borne oomycete-caused plant diseases.</title>
        <authorList>
            <person name="Zhou D."/>
            <person name="Wang X."/>
            <person name="Navarro-Munoz J.C."/>
            <person name="Li W."/>
            <person name="Li J."/>
            <person name="Jiu M."/>
            <person name="Deng S."/>
            <person name="Ye Y."/>
            <person name="Daly P."/>
            <person name="Wei L."/>
        </authorList>
    </citation>
    <scope>NUCLEOTIDE SEQUENCE</scope>
    <source>
        <strain evidence="3">JK1</strain>
    </source>
</reference>
<feature type="compositionally biased region" description="Pro residues" evidence="1">
    <location>
        <begin position="140"/>
        <end position="150"/>
    </location>
</feature>
<name>A0AAX3ZDX8_STRRO</name>
<feature type="chain" id="PRO_5043376915" description="Secreted protein" evidence="2">
    <location>
        <begin position="28"/>
        <end position="932"/>
    </location>
</feature>
<evidence type="ECO:0008006" key="5">
    <source>
        <dbReference type="Google" id="ProtNLM"/>
    </source>
</evidence>
<dbReference type="SUPFAM" id="SSF53474">
    <property type="entry name" value="alpha/beta-Hydrolases"/>
    <property type="match status" value="1"/>
</dbReference>